<dbReference type="EMBL" id="FCOE02000004">
    <property type="protein sequence ID" value="SAK50746.1"/>
    <property type="molecule type" value="Genomic_DNA"/>
</dbReference>
<dbReference type="GO" id="GO:0006310">
    <property type="term" value="P:DNA recombination"/>
    <property type="evidence" value="ECO:0007669"/>
    <property type="project" value="UniProtKB-KW"/>
</dbReference>
<evidence type="ECO:0000256" key="2">
    <source>
        <dbReference type="ARBA" id="ARBA00022908"/>
    </source>
</evidence>
<evidence type="ECO:0000313" key="8">
    <source>
        <dbReference type="EMBL" id="SAK50746.1"/>
    </source>
</evidence>
<gene>
    <name evidence="8" type="ORF">AWB80_01511</name>
</gene>
<evidence type="ECO:0000256" key="3">
    <source>
        <dbReference type="ARBA" id="ARBA00023125"/>
    </source>
</evidence>
<keyword evidence="3 5" id="KW-0238">DNA-binding</keyword>
<keyword evidence="9" id="KW-1185">Reference proteome</keyword>
<evidence type="ECO:0000256" key="5">
    <source>
        <dbReference type="PROSITE-ProRule" id="PRU01248"/>
    </source>
</evidence>
<dbReference type="Pfam" id="PF24624">
    <property type="entry name" value="Int_N"/>
    <property type="match status" value="1"/>
</dbReference>
<dbReference type="RefSeq" id="WP_061174055.1">
    <property type="nucleotide sequence ID" value="NZ_FCOE02000004.1"/>
</dbReference>
<evidence type="ECO:0000259" key="6">
    <source>
        <dbReference type="PROSITE" id="PS51898"/>
    </source>
</evidence>
<comment type="similarity">
    <text evidence="1">Belongs to the 'phage' integrase family.</text>
</comment>
<evidence type="ECO:0000256" key="4">
    <source>
        <dbReference type="ARBA" id="ARBA00023172"/>
    </source>
</evidence>
<dbReference type="PROSITE" id="PS51900">
    <property type="entry name" value="CB"/>
    <property type="match status" value="1"/>
</dbReference>
<evidence type="ECO:0000259" key="7">
    <source>
        <dbReference type="PROSITE" id="PS51900"/>
    </source>
</evidence>
<dbReference type="InterPro" id="IPR044068">
    <property type="entry name" value="CB"/>
</dbReference>
<comment type="caution">
    <text evidence="8">The sequence shown here is derived from an EMBL/GenBank/DDBJ whole genome shotgun (WGS) entry which is preliminary data.</text>
</comment>
<evidence type="ECO:0000313" key="9">
    <source>
        <dbReference type="Proteomes" id="UP000054911"/>
    </source>
</evidence>
<feature type="domain" description="Tyr recombinase" evidence="6">
    <location>
        <begin position="210"/>
        <end position="414"/>
    </location>
</feature>
<dbReference type="InterPro" id="IPR010998">
    <property type="entry name" value="Integrase_recombinase_N"/>
</dbReference>
<dbReference type="PANTHER" id="PTHR30349:SF64">
    <property type="entry name" value="PROPHAGE INTEGRASE INTD-RELATED"/>
    <property type="match status" value="1"/>
</dbReference>
<sequence>MGQRFKIDRDFLRALCPNGKYQEFVDADVRAFVVKVTPAGRVSYTIRWTKPDGSRGRRVIGYWPDMNPGEARDLAKKSLRDVDKTGDTTADVLERRRRKAEAEKIVGTPTLDAFINDRYADWLAANTRSSAASIARLRKSFSDHRERPLSDFTAWIIEKWRSGRLKAGVGASTVNRDLSSLRGLFSRAVEWGVIAEHPMRTVKALQAPSGKVRWLSDDEEMRLRRALDDREERERAGRESANAWRSARGYDLMRNLRDVGYVDHLKPAVLLSLNTGMRQGELLKLDWRDVNLDRAIVTVVDASSKSGKQRHIPLNEEALAVLTLWRKQQLKHSIVFAGVTGGVRTDVKTAWSKLLSDAEIIDFRWHDMRHHFASRLVMAGVDLNTVRELLGHADLSMTLRYAHLAPEHLSAAVAKLNRAPASENLQAANEGH</sequence>
<keyword evidence="2" id="KW-0229">DNA integration</keyword>
<dbReference type="SUPFAM" id="SSF56349">
    <property type="entry name" value="DNA breaking-rejoining enzymes"/>
    <property type="match status" value="1"/>
</dbReference>
<evidence type="ECO:0000256" key="1">
    <source>
        <dbReference type="ARBA" id="ARBA00008857"/>
    </source>
</evidence>
<dbReference type="InterPro" id="IPR038488">
    <property type="entry name" value="Integrase_DNA-bd_sf"/>
</dbReference>
<dbReference type="InterPro" id="IPR002104">
    <property type="entry name" value="Integrase_catalytic"/>
</dbReference>
<dbReference type="InterPro" id="IPR011010">
    <property type="entry name" value="DNA_brk_join_enz"/>
</dbReference>
<dbReference type="PANTHER" id="PTHR30349">
    <property type="entry name" value="PHAGE INTEGRASE-RELATED"/>
    <property type="match status" value="1"/>
</dbReference>
<dbReference type="GO" id="GO:0015074">
    <property type="term" value="P:DNA integration"/>
    <property type="evidence" value="ECO:0007669"/>
    <property type="project" value="UniProtKB-KW"/>
</dbReference>
<proteinExistence type="inferred from homology"/>
<dbReference type="InterPro" id="IPR013762">
    <property type="entry name" value="Integrase-like_cat_sf"/>
</dbReference>
<dbReference type="Gene3D" id="3.30.160.390">
    <property type="entry name" value="Integrase, DNA-binding domain"/>
    <property type="match status" value="1"/>
</dbReference>
<reference evidence="8" key="1">
    <citation type="submission" date="2016-01" db="EMBL/GenBank/DDBJ databases">
        <authorList>
            <person name="Peeters C."/>
        </authorList>
    </citation>
    <scope>NUCLEOTIDE SEQUENCE [LARGE SCALE GENOMIC DNA]</scope>
    <source>
        <strain evidence="8">LMG 29323</strain>
    </source>
</reference>
<dbReference type="Pfam" id="PF00589">
    <property type="entry name" value="Phage_integrase"/>
    <property type="match status" value="1"/>
</dbReference>
<dbReference type="Gene3D" id="1.10.150.130">
    <property type="match status" value="1"/>
</dbReference>
<dbReference type="InterPro" id="IPR050090">
    <property type="entry name" value="Tyrosine_recombinase_XerCD"/>
</dbReference>
<dbReference type="InterPro" id="IPR057084">
    <property type="entry name" value="Int_N"/>
</dbReference>
<dbReference type="PROSITE" id="PS51898">
    <property type="entry name" value="TYR_RECOMBINASE"/>
    <property type="match status" value="1"/>
</dbReference>
<feature type="domain" description="Core-binding (CB)" evidence="7">
    <location>
        <begin position="110"/>
        <end position="189"/>
    </location>
</feature>
<name>A0A157ZZ82_9BURK</name>
<dbReference type="STRING" id="1777141.AWB80_01511"/>
<dbReference type="Gene3D" id="1.10.443.10">
    <property type="entry name" value="Intergrase catalytic core"/>
    <property type="match status" value="1"/>
</dbReference>
<keyword evidence="4" id="KW-0233">DNA recombination</keyword>
<dbReference type="OrthoDB" id="662444at2"/>
<dbReference type="GO" id="GO:0003677">
    <property type="term" value="F:DNA binding"/>
    <property type="evidence" value="ECO:0007669"/>
    <property type="project" value="UniProtKB-UniRule"/>
</dbReference>
<accession>A0A157ZZ82</accession>
<protein>
    <submittedName>
        <fullName evidence="8">Phage integrase family site specific recombinase</fullName>
    </submittedName>
</protein>
<organism evidence="8 9">
    <name type="scientific">Caballeronia pedi</name>
    <dbReference type="NCBI Taxonomy" id="1777141"/>
    <lineage>
        <taxon>Bacteria</taxon>
        <taxon>Pseudomonadati</taxon>
        <taxon>Pseudomonadota</taxon>
        <taxon>Betaproteobacteria</taxon>
        <taxon>Burkholderiales</taxon>
        <taxon>Burkholderiaceae</taxon>
        <taxon>Caballeronia</taxon>
    </lineage>
</organism>
<dbReference type="Proteomes" id="UP000054911">
    <property type="component" value="Unassembled WGS sequence"/>
</dbReference>
<dbReference type="CDD" id="cd00796">
    <property type="entry name" value="INT_Rci_Hp1_C"/>
    <property type="match status" value="1"/>
</dbReference>
<dbReference type="AlphaFoldDB" id="A0A157ZZ82"/>